<feature type="domain" description="PAS" evidence="11">
    <location>
        <begin position="294"/>
        <end position="366"/>
    </location>
</feature>
<dbReference type="GO" id="GO:0005524">
    <property type="term" value="F:ATP binding"/>
    <property type="evidence" value="ECO:0007669"/>
    <property type="project" value="UniProtKB-KW"/>
</dbReference>
<dbReference type="InterPro" id="IPR035965">
    <property type="entry name" value="PAS-like_dom_sf"/>
</dbReference>
<dbReference type="PANTHER" id="PTHR43065:SF10">
    <property type="entry name" value="PEROXIDE STRESS-ACTIVATED HISTIDINE KINASE MAK3"/>
    <property type="match status" value="1"/>
</dbReference>
<dbReference type="PANTHER" id="PTHR43065">
    <property type="entry name" value="SENSOR HISTIDINE KINASE"/>
    <property type="match status" value="1"/>
</dbReference>
<dbReference type="InterPro" id="IPR004358">
    <property type="entry name" value="Sig_transdc_His_kin-like_C"/>
</dbReference>
<evidence type="ECO:0000256" key="3">
    <source>
        <dbReference type="ARBA" id="ARBA00022553"/>
    </source>
</evidence>
<evidence type="ECO:0000256" key="6">
    <source>
        <dbReference type="ARBA" id="ARBA00022777"/>
    </source>
</evidence>
<evidence type="ECO:0000259" key="12">
    <source>
        <dbReference type="PROSITE" id="PS50113"/>
    </source>
</evidence>
<dbReference type="SMART" id="SM00387">
    <property type="entry name" value="HATPase_c"/>
    <property type="match status" value="1"/>
</dbReference>
<keyword evidence="5" id="KW-0547">Nucleotide-binding</keyword>
<name>A0A9D7E1T8_9PROT</name>
<feature type="domain" description="Histidine kinase" evidence="10">
    <location>
        <begin position="442"/>
        <end position="658"/>
    </location>
</feature>
<evidence type="ECO:0000256" key="8">
    <source>
        <dbReference type="ARBA" id="ARBA00023012"/>
    </source>
</evidence>
<keyword evidence="8" id="KW-0902">Two-component regulatory system</keyword>
<evidence type="ECO:0000313" key="14">
    <source>
        <dbReference type="Proteomes" id="UP000807785"/>
    </source>
</evidence>
<dbReference type="PROSITE" id="PS50109">
    <property type="entry name" value="HIS_KIN"/>
    <property type="match status" value="1"/>
</dbReference>
<dbReference type="SUPFAM" id="SSF55785">
    <property type="entry name" value="PYP-like sensor domain (PAS domain)"/>
    <property type="match status" value="1"/>
</dbReference>
<protein>
    <recommendedName>
        <fullName evidence="2">histidine kinase</fullName>
        <ecNumber evidence="2">2.7.13.3</ecNumber>
    </recommendedName>
</protein>
<dbReference type="Gene3D" id="3.30.565.10">
    <property type="entry name" value="Histidine kinase-like ATPase, C-terminal domain"/>
    <property type="match status" value="1"/>
</dbReference>
<dbReference type="InterPro" id="IPR036097">
    <property type="entry name" value="HisK_dim/P_sf"/>
</dbReference>
<feature type="domain" description="PAC" evidence="12">
    <location>
        <begin position="370"/>
        <end position="422"/>
    </location>
</feature>
<comment type="caution">
    <text evidence="13">The sequence shown here is derived from an EMBL/GenBank/DDBJ whole genome shotgun (WGS) entry which is preliminary data.</text>
</comment>
<evidence type="ECO:0000256" key="1">
    <source>
        <dbReference type="ARBA" id="ARBA00000085"/>
    </source>
</evidence>
<dbReference type="Pfam" id="PF02518">
    <property type="entry name" value="HATPase_c"/>
    <property type="match status" value="1"/>
</dbReference>
<evidence type="ECO:0000259" key="11">
    <source>
        <dbReference type="PROSITE" id="PS50112"/>
    </source>
</evidence>
<evidence type="ECO:0000256" key="2">
    <source>
        <dbReference type="ARBA" id="ARBA00012438"/>
    </source>
</evidence>
<dbReference type="Pfam" id="PF00512">
    <property type="entry name" value="HisKA"/>
    <property type="match status" value="1"/>
</dbReference>
<dbReference type="EMBL" id="JADJEV010000005">
    <property type="protein sequence ID" value="MBK6975015.1"/>
    <property type="molecule type" value="Genomic_DNA"/>
</dbReference>
<dbReference type="AlphaFoldDB" id="A0A9D7E1T8"/>
<dbReference type="CDD" id="cd00130">
    <property type="entry name" value="PAS"/>
    <property type="match status" value="1"/>
</dbReference>
<dbReference type="PROSITE" id="PS50113">
    <property type="entry name" value="PAC"/>
    <property type="match status" value="1"/>
</dbReference>
<keyword evidence="4" id="KW-0808">Transferase</keyword>
<dbReference type="SUPFAM" id="SSF47384">
    <property type="entry name" value="Homodimeric domain of signal transducing histidine kinase"/>
    <property type="match status" value="1"/>
</dbReference>
<dbReference type="EC" id="2.7.13.3" evidence="2"/>
<keyword evidence="9" id="KW-0472">Membrane</keyword>
<dbReference type="SMART" id="SM00388">
    <property type="entry name" value="HisKA"/>
    <property type="match status" value="1"/>
</dbReference>
<dbReference type="SMART" id="SM00091">
    <property type="entry name" value="PAS"/>
    <property type="match status" value="1"/>
</dbReference>
<evidence type="ECO:0000256" key="5">
    <source>
        <dbReference type="ARBA" id="ARBA00022741"/>
    </source>
</evidence>
<keyword evidence="3" id="KW-0597">Phosphoprotein</keyword>
<dbReference type="CDD" id="cd00082">
    <property type="entry name" value="HisKA"/>
    <property type="match status" value="1"/>
</dbReference>
<dbReference type="SMART" id="SM00086">
    <property type="entry name" value="PAC"/>
    <property type="match status" value="1"/>
</dbReference>
<dbReference type="InterPro" id="IPR001610">
    <property type="entry name" value="PAC"/>
</dbReference>
<gene>
    <name evidence="13" type="ORF">IPH26_19465</name>
</gene>
<dbReference type="InterPro" id="IPR013767">
    <property type="entry name" value="PAS_fold"/>
</dbReference>
<dbReference type="GO" id="GO:0006355">
    <property type="term" value="P:regulation of DNA-templated transcription"/>
    <property type="evidence" value="ECO:0007669"/>
    <property type="project" value="InterPro"/>
</dbReference>
<keyword evidence="7" id="KW-0067">ATP-binding</keyword>
<dbReference type="InterPro" id="IPR000700">
    <property type="entry name" value="PAS-assoc_C"/>
</dbReference>
<keyword evidence="9" id="KW-1133">Transmembrane helix</keyword>
<dbReference type="PROSITE" id="PS50112">
    <property type="entry name" value="PAS"/>
    <property type="match status" value="1"/>
</dbReference>
<sequence length="662" mass="72784">MAFFSASKVSPLAPSFPRWLWHLPRVAPLLALAATLALLWSLHRSDIEEQRATLISDVLWVEQNIRFQMERNAEQLGQLGREAASGTLAAATYEARAQALIRNSQGLVRIVRLDAQARPLAHSPPLSGADLGAMIDGIAGTLGIARRLARPVYGPAHDDGAADSTFAVAVPVFADTNDSGSMVGVYSLRTLLAESVPWWFTQKYRLNIIDGNGSVLASKSSVDALSTTLSYQVPFDPPGNGLAIEVIAYRLETRVLPALLVLAIVALLGAVVFSLSSLRRHVQGRYAAEAALRDEHGFRKAMEDSLLTGLRARDLDGRIIYVNPAFCRMVGWSAEELTGMKPPMPYWSPEEYEQTRAIHDLVLAGRAPPEGVEVRLKRKNGELFEALIIEAPLIDAQGKQRGWMGSVLDITERKRALEFERQQQDKLQATARLVTMGELASTLAHELNQPLSAIASYNTGCINRLEEGQIDREQILAVLRKLGQQAQRAGQIVRRVHEFVRRSEPNRVPASVDAIVEDSVELLDPAARKRGARIDVSYGENLPEVLADRVMVEQVILNLARNGLDAMTDLPLDERVLSLSTARNDDDTLRVSIADRGCGISGDTERKLFSPFFTTKAEGMGMGLNICRSIVELHKGRLWFEPNPKGGTIFHFTLPLAHAEVT</sequence>
<comment type="catalytic activity">
    <reaction evidence="1">
        <text>ATP + protein L-histidine = ADP + protein N-phospho-L-histidine.</text>
        <dbReference type="EC" id="2.7.13.3"/>
    </reaction>
</comment>
<keyword evidence="9" id="KW-0812">Transmembrane</keyword>
<dbReference type="InterPro" id="IPR003661">
    <property type="entry name" value="HisK_dim/P_dom"/>
</dbReference>
<dbReference type="Proteomes" id="UP000807785">
    <property type="component" value="Unassembled WGS sequence"/>
</dbReference>
<dbReference type="Gene3D" id="3.30.450.20">
    <property type="entry name" value="PAS domain"/>
    <property type="match status" value="1"/>
</dbReference>
<reference evidence="13" key="1">
    <citation type="submission" date="2020-10" db="EMBL/GenBank/DDBJ databases">
        <title>Connecting structure to function with the recovery of over 1000 high-quality activated sludge metagenome-assembled genomes encoding full-length rRNA genes using long-read sequencing.</title>
        <authorList>
            <person name="Singleton C.M."/>
            <person name="Petriglieri F."/>
            <person name="Kristensen J.M."/>
            <person name="Kirkegaard R.H."/>
            <person name="Michaelsen T.Y."/>
            <person name="Andersen M.H."/>
            <person name="Karst S.M."/>
            <person name="Dueholm M.S."/>
            <person name="Nielsen P.H."/>
            <person name="Albertsen M."/>
        </authorList>
    </citation>
    <scope>NUCLEOTIDE SEQUENCE</scope>
    <source>
        <strain evidence="13">Bjer_18-Q3-R1-45_BAT3C.347</strain>
    </source>
</reference>
<keyword evidence="6" id="KW-0418">Kinase</keyword>
<dbReference type="InterPro" id="IPR003594">
    <property type="entry name" value="HATPase_dom"/>
</dbReference>
<dbReference type="Pfam" id="PF00989">
    <property type="entry name" value="PAS"/>
    <property type="match status" value="1"/>
</dbReference>
<dbReference type="NCBIfam" id="TIGR00229">
    <property type="entry name" value="sensory_box"/>
    <property type="match status" value="1"/>
</dbReference>
<accession>A0A9D7E1T8</accession>
<evidence type="ECO:0000256" key="9">
    <source>
        <dbReference type="SAM" id="Phobius"/>
    </source>
</evidence>
<dbReference type="SUPFAM" id="SSF55874">
    <property type="entry name" value="ATPase domain of HSP90 chaperone/DNA topoisomerase II/histidine kinase"/>
    <property type="match status" value="1"/>
</dbReference>
<organism evidence="13 14">
    <name type="scientific">Candidatus Methylophosphatis roskildensis</name>
    <dbReference type="NCBI Taxonomy" id="2899263"/>
    <lineage>
        <taxon>Bacteria</taxon>
        <taxon>Pseudomonadati</taxon>
        <taxon>Pseudomonadota</taxon>
        <taxon>Betaproteobacteria</taxon>
        <taxon>Nitrosomonadales</taxon>
        <taxon>Sterolibacteriaceae</taxon>
        <taxon>Candidatus Methylophosphatis</taxon>
    </lineage>
</organism>
<evidence type="ECO:0000256" key="7">
    <source>
        <dbReference type="ARBA" id="ARBA00022840"/>
    </source>
</evidence>
<dbReference type="InterPro" id="IPR036890">
    <property type="entry name" value="HATPase_C_sf"/>
</dbReference>
<dbReference type="PRINTS" id="PR00344">
    <property type="entry name" value="BCTRLSENSOR"/>
</dbReference>
<dbReference type="Gene3D" id="1.10.287.130">
    <property type="match status" value="1"/>
</dbReference>
<dbReference type="InterPro" id="IPR000014">
    <property type="entry name" value="PAS"/>
</dbReference>
<feature type="transmembrane region" description="Helical" evidence="9">
    <location>
        <begin position="255"/>
        <end position="275"/>
    </location>
</feature>
<evidence type="ECO:0000256" key="4">
    <source>
        <dbReference type="ARBA" id="ARBA00022679"/>
    </source>
</evidence>
<evidence type="ECO:0000313" key="13">
    <source>
        <dbReference type="EMBL" id="MBK6975015.1"/>
    </source>
</evidence>
<dbReference type="InterPro" id="IPR005467">
    <property type="entry name" value="His_kinase_dom"/>
</dbReference>
<evidence type="ECO:0000259" key="10">
    <source>
        <dbReference type="PROSITE" id="PS50109"/>
    </source>
</evidence>
<proteinExistence type="predicted"/>
<dbReference type="GO" id="GO:0000155">
    <property type="term" value="F:phosphorelay sensor kinase activity"/>
    <property type="evidence" value="ECO:0007669"/>
    <property type="project" value="InterPro"/>
</dbReference>